<dbReference type="SUPFAM" id="SSF53474">
    <property type="entry name" value="alpha/beta-Hydrolases"/>
    <property type="match status" value="1"/>
</dbReference>
<dbReference type="Proteomes" id="UP000799770">
    <property type="component" value="Unassembled WGS sequence"/>
</dbReference>
<gene>
    <name evidence="2" type="ORF">BDV96DRAFT_502648</name>
</gene>
<dbReference type="OrthoDB" id="3200163at2759"/>
<evidence type="ECO:0000313" key="3">
    <source>
        <dbReference type="Proteomes" id="UP000799770"/>
    </source>
</evidence>
<dbReference type="InterPro" id="IPR002018">
    <property type="entry name" value="CarbesteraseB"/>
</dbReference>
<feature type="domain" description="Carboxylesterase type B" evidence="1">
    <location>
        <begin position="20"/>
        <end position="480"/>
    </location>
</feature>
<keyword evidence="3" id="KW-1185">Reference proteome</keyword>
<accession>A0A6A5YR73</accession>
<name>A0A6A5YR73_9PLEO</name>
<evidence type="ECO:0000313" key="2">
    <source>
        <dbReference type="EMBL" id="KAF2109473.1"/>
    </source>
</evidence>
<proteinExistence type="predicted"/>
<sequence length="550" mass="60999">MPSTPPLLDHPTLQCRLHGKDFSTVTQYRGLKYASISGRWRDSIPVNSLPTNAVGTFDATHFGPSCPQKPGAQAWDLTLVGDEVLPNENGQAGSERFDEFECLHVDVTVPKSGCKDGKPMPVFAWVHGGGLSMGANSWPQYEIRRFIERSVKIGKPVIGVSINYRVGILGFLASKELGITGNYGFKDQVNAFRWIKRHIKGFGGDAENVTACGESAGGISLSTLLCAEIGEGLWERCVVMSGETTLRKPRRWGWHEEMYREQLKLLGLEGLRTAVRVKKLKSMTAEDMYEKLPLASHWCALIDGRFIKDDVNLSTLADGRNEVGKRSWCKEFVVGNTAHDGTILKARILANPSALTNLHQLSTSLLSPSDSRLLLEAYNLDPPSTSSTASAILRDRILTLASELRFHLPALLVHEGWLKRGLKAHRYHFHVPNPITGAFTGLASHELDIAHLLQNWNHLLPKTHREVAKSMADRWIGFMNGEGWANEGRVVVFEEDGVTSLGNEEYDEVARYGRGAVLKRIGGDKLWRLAEAWQGVRPDEDIHKGSKAKL</sequence>
<dbReference type="AlphaFoldDB" id="A0A6A5YR73"/>
<dbReference type="InterPro" id="IPR029058">
    <property type="entry name" value="AB_hydrolase_fold"/>
</dbReference>
<evidence type="ECO:0000259" key="1">
    <source>
        <dbReference type="Pfam" id="PF00135"/>
    </source>
</evidence>
<dbReference type="Gene3D" id="3.40.50.1820">
    <property type="entry name" value="alpha/beta hydrolase"/>
    <property type="match status" value="1"/>
</dbReference>
<organism evidence="2 3">
    <name type="scientific">Lophiotrema nucula</name>
    <dbReference type="NCBI Taxonomy" id="690887"/>
    <lineage>
        <taxon>Eukaryota</taxon>
        <taxon>Fungi</taxon>
        <taxon>Dikarya</taxon>
        <taxon>Ascomycota</taxon>
        <taxon>Pezizomycotina</taxon>
        <taxon>Dothideomycetes</taxon>
        <taxon>Pleosporomycetidae</taxon>
        <taxon>Pleosporales</taxon>
        <taxon>Lophiotremataceae</taxon>
        <taxon>Lophiotrema</taxon>
    </lineage>
</organism>
<reference evidence="2" key="1">
    <citation type="journal article" date="2020" name="Stud. Mycol.">
        <title>101 Dothideomycetes genomes: a test case for predicting lifestyles and emergence of pathogens.</title>
        <authorList>
            <person name="Haridas S."/>
            <person name="Albert R."/>
            <person name="Binder M."/>
            <person name="Bloem J."/>
            <person name="Labutti K."/>
            <person name="Salamov A."/>
            <person name="Andreopoulos B."/>
            <person name="Baker S."/>
            <person name="Barry K."/>
            <person name="Bills G."/>
            <person name="Bluhm B."/>
            <person name="Cannon C."/>
            <person name="Castanera R."/>
            <person name="Culley D."/>
            <person name="Daum C."/>
            <person name="Ezra D."/>
            <person name="Gonzalez J."/>
            <person name="Henrissat B."/>
            <person name="Kuo A."/>
            <person name="Liang C."/>
            <person name="Lipzen A."/>
            <person name="Lutzoni F."/>
            <person name="Magnuson J."/>
            <person name="Mondo S."/>
            <person name="Nolan M."/>
            <person name="Ohm R."/>
            <person name="Pangilinan J."/>
            <person name="Park H.-J."/>
            <person name="Ramirez L."/>
            <person name="Alfaro M."/>
            <person name="Sun H."/>
            <person name="Tritt A."/>
            <person name="Yoshinaga Y."/>
            <person name="Zwiers L.-H."/>
            <person name="Turgeon B."/>
            <person name="Goodwin S."/>
            <person name="Spatafora J."/>
            <person name="Crous P."/>
            <person name="Grigoriev I."/>
        </authorList>
    </citation>
    <scope>NUCLEOTIDE SEQUENCE</scope>
    <source>
        <strain evidence="2">CBS 627.86</strain>
    </source>
</reference>
<dbReference type="PANTHER" id="PTHR11559">
    <property type="entry name" value="CARBOXYLESTERASE"/>
    <property type="match status" value="1"/>
</dbReference>
<dbReference type="EMBL" id="ML977342">
    <property type="protein sequence ID" value="KAF2109473.1"/>
    <property type="molecule type" value="Genomic_DNA"/>
</dbReference>
<dbReference type="InterPro" id="IPR050309">
    <property type="entry name" value="Type-B_Carboxylest/Lipase"/>
</dbReference>
<dbReference type="Pfam" id="PF00135">
    <property type="entry name" value="COesterase"/>
    <property type="match status" value="1"/>
</dbReference>
<protein>
    <submittedName>
        <fullName evidence="2">Para-nitrobenzyl esterase</fullName>
    </submittedName>
</protein>